<name>A0A4U6X3I6_9PEZI</name>
<dbReference type="EMBL" id="PJEX01000459">
    <property type="protein sequence ID" value="TKW49930.1"/>
    <property type="molecule type" value="Genomic_DNA"/>
</dbReference>
<feature type="region of interest" description="Disordered" evidence="1">
    <location>
        <begin position="1"/>
        <end position="27"/>
    </location>
</feature>
<feature type="region of interest" description="Disordered" evidence="1">
    <location>
        <begin position="103"/>
        <end position="128"/>
    </location>
</feature>
<protein>
    <submittedName>
        <fullName evidence="2">Uncharacterized protein</fullName>
    </submittedName>
</protein>
<dbReference type="Proteomes" id="UP000310108">
    <property type="component" value="Unassembled WGS sequence"/>
</dbReference>
<proteinExistence type="predicted"/>
<dbReference type="AlphaFoldDB" id="A0A4U6X3I6"/>
<gene>
    <name evidence="2" type="ORF">CTA1_4638</name>
</gene>
<accession>A0A4U6X3I6</accession>
<feature type="compositionally biased region" description="Gly residues" evidence="1">
    <location>
        <begin position="104"/>
        <end position="118"/>
    </location>
</feature>
<reference evidence="2 3" key="1">
    <citation type="journal article" date="2019" name="PLoS ONE">
        <title>Comparative genome analysis indicates high evolutionary potential of pathogenicity genes in Colletotrichum tanaceti.</title>
        <authorList>
            <person name="Lelwala R.V."/>
            <person name="Korhonen P.K."/>
            <person name="Young N.D."/>
            <person name="Scott J.B."/>
            <person name="Ades P.A."/>
            <person name="Gasser R.B."/>
            <person name="Taylor P.W.J."/>
        </authorList>
    </citation>
    <scope>NUCLEOTIDE SEQUENCE [LARGE SCALE GENOMIC DNA]</scope>
    <source>
        <strain evidence="2">BRIP57314</strain>
    </source>
</reference>
<comment type="caution">
    <text evidence="2">The sequence shown here is derived from an EMBL/GenBank/DDBJ whole genome shotgun (WGS) entry which is preliminary data.</text>
</comment>
<evidence type="ECO:0000313" key="3">
    <source>
        <dbReference type="Proteomes" id="UP000310108"/>
    </source>
</evidence>
<evidence type="ECO:0000256" key="1">
    <source>
        <dbReference type="SAM" id="MobiDB-lite"/>
    </source>
</evidence>
<keyword evidence="3" id="KW-1185">Reference proteome</keyword>
<evidence type="ECO:0000313" key="2">
    <source>
        <dbReference type="EMBL" id="TKW49930.1"/>
    </source>
</evidence>
<sequence length="128" mass="13686">MPRPPPLCSRIPVPRVGSGASGAAADERSVEFEADDVVVGFRVSRYAYVPASRNPISKKKKKKRKKKKKLVGTGYLENARMHGRGGREEVKVEAPWATYERAYRGGGGGGGGGGGSRAEGGEDIWGDR</sequence>
<organism evidence="2 3">
    <name type="scientific">Colletotrichum tanaceti</name>
    <dbReference type="NCBI Taxonomy" id="1306861"/>
    <lineage>
        <taxon>Eukaryota</taxon>
        <taxon>Fungi</taxon>
        <taxon>Dikarya</taxon>
        <taxon>Ascomycota</taxon>
        <taxon>Pezizomycotina</taxon>
        <taxon>Sordariomycetes</taxon>
        <taxon>Hypocreomycetidae</taxon>
        <taxon>Glomerellales</taxon>
        <taxon>Glomerellaceae</taxon>
        <taxon>Colletotrichum</taxon>
        <taxon>Colletotrichum destructivum species complex</taxon>
    </lineage>
</organism>